<dbReference type="InterPro" id="IPR032710">
    <property type="entry name" value="NTF2-like_dom_sf"/>
</dbReference>
<dbReference type="Proteomes" id="UP000192934">
    <property type="component" value="Chromosome I"/>
</dbReference>
<evidence type="ECO:0000259" key="1">
    <source>
        <dbReference type="Pfam" id="PF12680"/>
    </source>
</evidence>
<organism evidence="2 3">
    <name type="scientific">Allosphingosinicella indica</name>
    <dbReference type="NCBI Taxonomy" id="941907"/>
    <lineage>
        <taxon>Bacteria</taxon>
        <taxon>Pseudomonadati</taxon>
        <taxon>Pseudomonadota</taxon>
        <taxon>Alphaproteobacteria</taxon>
        <taxon>Sphingomonadales</taxon>
        <taxon>Sphingomonadaceae</taxon>
        <taxon>Allosphingosinicella</taxon>
    </lineage>
</organism>
<dbReference type="Gene3D" id="3.10.450.50">
    <property type="match status" value="1"/>
</dbReference>
<keyword evidence="2" id="KW-0378">Hydrolase</keyword>
<accession>A0A1X7GK91</accession>
<dbReference type="OrthoDB" id="9781757at2"/>
<dbReference type="GO" id="GO:0016787">
    <property type="term" value="F:hydrolase activity"/>
    <property type="evidence" value="ECO:0007669"/>
    <property type="project" value="UniProtKB-KW"/>
</dbReference>
<dbReference type="Pfam" id="PF12680">
    <property type="entry name" value="SnoaL_2"/>
    <property type="match status" value="1"/>
</dbReference>
<dbReference type="AlphaFoldDB" id="A0A1X7GK91"/>
<protein>
    <submittedName>
        <fullName evidence="2">Limonene-1,2-epoxide hydrolase</fullName>
    </submittedName>
</protein>
<name>A0A1X7GK91_9SPHN</name>
<evidence type="ECO:0000313" key="3">
    <source>
        <dbReference type="Proteomes" id="UP000192934"/>
    </source>
</evidence>
<gene>
    <name evidence="2" type="ORF">SAMN06295910_1968</name>
</gene>
<dbReference type="InterPro" id="IPR037401">
    <property type="entry name" value="SnoaL-like"/>
</dbReference>
<sequence>MARRFEQFKAVIDAWERKDGAFVLDAMTDDVVWHYAAAIAPPARGKAEAAALIERFAADMHAVEWTIVAHAETADRLFVEGTDAYDTSEGQRVAYPYAGVIDFRGEQICGWRDYVDARTIERLRAGKPRPDHIEDLIAREAA</sequence>
<dbReference type="RefSeq" id="WP_085218610.1">
    <property type="nucleotide sequence ID" value="NZ_LT840185.1"/>
</dbReference>
<proteinExistence type="predicted"/>
<reference evidence="3" key="1">
    <citation type="submission" date="2017-04" db="EMBL/GenBank/DDBJ databases">
        <authorList>
            <person name="Varghese N."/>
            <person name="Submissions S."/>
        </authorList>
    </citation>
    <scope>NUCLEOTIDE SEQUENCE [LARGE SCALE GENOMIC DNA]</scope>
    <source>
        <strain evidence="3">Dd16</strain>
    </source>
</reference>
<dbReference type="SUPFAM" id="SSF54427">
    <property type="entry name" value="NTF2-like"/>
    <property type="match status" value="1"/>
</dbReference>
<dbReference type="EMBL" id="LT840185">
    <property type="protein sequence ID" value="SMF71081.1"/>
    <property type="molecule type" value="Genomic_DNA"/>
</dbReference>
<feature type="domain" description="SnoaL-like" evidence="1">
    <location>
        <begin position="9"/>
        <end position="109"/>
    </location>
</feature>
<evidence type="ECO:0000313" key="2">
    <source>
        <dbReference type="EMBL" id="SMF71081.1"/>
    </source>
</evidence>
<dbReference type="STRING" id="941907.SAMN06295910_1968"/>
<keyword evidence="3" id="KW-1185">Reference proteome</keyword>